<dbReference type="Proteomes" id="UP001226762">
    <property type="component" value="Unassembled WGS sequence"/>
</dbReference>
<keyword evidence="2" id="KW-1185">Reference proteome</keyword>
<accession>A0AAE3WF61</accession>
<name>A0AAE3WF61_9RHOB</name>
<organism evidence="1 2">
    <name type="scientific">Marimonas arenosa</name>
    <dbReference type="NCBI Taxonomy" id="1795305"/>
    <lineage>
        <taxon>Bacteria</taxon>
        <taxon>Pseudomonadati</taxon>
        <taxon>Pseudomonadota</taxon>
        <taxon>Alphaproteobacteria</taxon>
        <taxon>Rhodobacterales</taxon>
        <taxon>Paracoccaceae</taxon>
        <taxon>Marimonas</taxon>
    </lineage>
</organism>
<reference evidence="1" key="1">
    <citation type="submission" date="2022-07" db="EMBL/GenBank/DDBJ databases">
        <authorList>
            <person name="Otstavnykh N."/>
            <person name="Isaeva M."/>
            <person name="Bystritskaya E."/>
        </authorList>
    </citation>
    <scope>NUCLEOTIDE SEQUENCE</scope>
    <source>
        <strain evidence="1">KCTC 52189</strain>
    </source>
</reference>
<evidence type="ECO:0000313" key="1">
    <source>
        <dbReference type="EMBL" id="MDQ2090587.1"/>
    </source>
</evidence>
<sequence>MEIWRKIRRLQSVCILPALRMAPEVRGSAGKFAKAPHADGTAVPVYVPLANGESVSFSGQSDE</sequence>
<dbReference type="EMBL" id="JANHAX010000003">
    <property type="protein sequence ID" value="MDQ2090587.1"/>
    <property type="molecule type" value="Genomic_DNA"/>
</dbReference>
<evidence type="ECO:0000313" key="2">
    <source>
        <dbReference type="Proteomes" id="UP001226762"/>
    </source>
</evidence>
<dbReference type="AlphaFoldDB" id="A0AAE3WF61"/>
<comment type="caution">
    <text evidence="1">The sequence shown here is derived from an EMBL/GenBank/DDBJ whole genome shotgun (WGS) entry which is preliminary data.</text>
</comment>
<reference evidence="1" key="2">
    <citation type="submission" date="2023-02" db="EMBL/GenBank/DDBJ databases">
        <title>'Rhodoalgimonas zhirmunskyi' gen. nov., isolated from a red alga.</title>
        <authorList>
            <person name="Nedashkovskaya O.I."/>
            <person name="Otstavnykh N.Y."/>
            <person name="Bystritskaya E.P."/>
            <person name="Balabanova L.A."/>
            <person name="Isaeva M.P."/>
        </authorList>
    </citation>
    <scope>NUCLEOTIDE SEQUENCE</scope>
    <source>
        <strain evidence="1">KCTC 52189</strain>
    </source>
</reference>
<gene>
    <name evidence="1" type="ORF">NO357_11810</name>
</gene>
<proteinExistence type="predicted"/>
<protein>
    <submittedName>
        <fullName evidence="1">Uncharacterized protein</fullName>
    </submittedName>
</protein>